<dbReference type="PROSITE" id="PS50977">
    <property type="entry name" value="HTH_TETR_2"/>
    <property type="match status" value="1"/>
</dbReference>
<keyword evidence="2" id="KW-0238">DNA-binding</keyword>
<reference evidence="4 5" key="1">
    <citation type="submission" date="2019-10" db="EMBL/GenBank/DDBJ databases">
        <title>Nonomuraea sp. nov., isolated from Phyllanthus amarus.</title>
        <authorList>
            <person name="Klykleung N."/>
            <person name="Tanasupawat S."/>
        </authorList>
    </citation>
    <scope>NUCLEOTIDE SEQUENCE [LARGE SCALE GENOMIC DNA]</scope>
    <source>
        <strain evidence="4 5">PA1-10</strain>
    </source>
</reference>
<organism evidence="4 5">
    <name type="scientific">Nonomuraea phyllanthi</name>
    <dbReference type="NCBI Taxonomy" id="2219224"/>
    <lineage>
        <taxon>Bacteria</taxon>
        <taxon>Bacillati</taxon>
        <taxon>Actinomycetota</taxon>
        <taxon>Actinomycetes</taxon>
        <taxon>Streptosporangiales</taxon>
        <taxon>Streptosporangiaceae</taxon>
        <taxon>Nonomuraea</taxon>
    </lineage>
</organism>
<dbReference type="GO" id="GO:0000976">
    <property type="term" value="F:transcription cis-regulatory region binding"/>
    <property type="evidence" value="ECO:0007669"/>
    <property type="project" value="TreeGrafter"/>
</dbReference>
<evidence type="ECO:0000313" key="4">
    <source>
        <dbReference type="EMBL" id="KAB8189140.1"/>
    </source>
</evidence>
<dbReference type="Proteomes" id="UP000312512">
    <property type="component" value="Unassembled WGS sequence"/>
</dbReference>
<proteinExistence type="predicted"/>
<dbReference type="InterPro" id="IPR050109">
    <property type="entry name" value="HTH-type_TetR-like_transc_reg"/>
</dbReference>
<comment type="caution">
    <text evidence="4">The sequence shown here is derived from an EMBL/GenBank/DDBJ whole genome shotgun (WGS) entry which is preliminary data.</text>
</comment>
<dbReference type="PANTHER" id="PTHR30055">
    <property type="entry name" value="HTH-TYPE TRANSCRIPTIONAL REGULATOR RUTR"/>
    <property type="match status" value="1"/>
</dbReference>
<dbReference type="PANTHER" id="PTHR30055:SF234">
    <property type="entry name" value="HTH-TYPE TRANSCRIPTIONAL REGULATOR BETI"/>
    <property type="match status" value="1"/>
</dbReference>
<dbReference type="InterPro" id="IPR001647">
    <property type="entry name" value="HTH_TetR"/>
</dbReference>
<evidence type="ECO:0000256" key="2">
    <source>
        <dbReference type="ARBA" id="ARBA00023125"/>
    </source>
</evidence>
<dbReference type="Gene3D" id="1.10.10.60">
    <property type="entry name" value="Homeodomain-like"/>
    <property type="match status" value="1"/>
</dbReference>
<evidence type="ECO:0000313" key="5">
    <source>
        <dbReference type="Proteomes" id="UP000312512"/>
    </source>
</evidence>
<dbReference type="SUPFAM" id="SSF48498">
    <property type="entry name" value="Tetracyclin repressor-like, C-terminal domain"/>
    <property type="match status" value="1"/>
</dbReference>
<dbReference type="InterPro" id="IPR036271">
    <property type="entry name" value="Tet_transcr_reg_TetR-rel_C_sf"/>
</dbReference>
<sequence>MAFTERSAATRSAILSAARKLLAERGYEGTTIRAVAGMVGIDPSMVMRYYENKAGLFSAAIDLDLNLQEVEPPAPEKVGEVLIRHFLSRWEGNLADEAIMLLLRSATTNPVAAERIRAIFTSQIASFVVRVARCDDAQATHRAGLLSTQLLGLAFVRYVVELEPIVSMDVEKLVHDMAPVLQYYLAGDLTVR</sequence>
<dbReference type="OrthoDB" id="3210235at2"/>
<dbReference type="PRINTS" id="PR00455">
    <property type="entry name" value="HTHTETR"/>
</dbReference>
<dbReference type="InterPro" id="IPR041678">
    <property type="entry name" value="TetR_C_16"/>
</dbReference>
<dbReference type="Gene3D" id="1.10.357.10">
    <property type="entry name" value="Tetracycline Repressor, domain 2"/>
    <property type="match status" value="1"/>
</dbReference>
<keyword evidence="5" id="KW-1185">Reference proteome</keyword>
<keyword evidence="3" id="KW-0804">Transcription</keyword>
<dbReference type="Pfam" id="PF00440">
    <property type="entry name" value="TetR_N"/>
    <property type="match status" value="1"/>
</dbReference>
<accession>A0A5C4VIQ5</accession>
<dbReference type="RefSeq" id="WP_139635738.1">
    <property type="nucleotide sequence ID" value="NZ_VDLX02000021.1"/>
</dbReference>
<protein>
    <submittedName>
        <fullName evidence="4">TetR family transcriptional regulator</fullName>
    </submittedName>
</protein>
<evidence type="ECO:0000256" key="3">
    <source>
        <dbReference type="ARBA" id="ARBA00023163"/>
    </source>
</evidence>
<dbReference type="EMBL" id="VDLX02000021">
    <property type="protein sequence ID" value="KAB8189140.1"/>
    <property type="molecule type" value="Genomic_DNA"/>
</dbReference>
<evidence type="ECO:0000256" key="1">
    <source>
        <dbReference type="ARBA" id="ARBA00023015"/>
    </source>
</evidence>
<dbReference type="GO" id="GO:0003700">
    <property type="term" value="F:DNA-binding transcription factor activity"/>
    <property type="evidence" value="ECO:0007669"/>
    <property type="project" value="TreeGrafter"/>
</dbReference>
<dbReference type="SUPFAM" id="SSF46689">
    <property type="entry name" value="Homeodomain-like"/>
    <property type="match status" value="1"/>
</dbReference>
<dbReference type="AlphaFoldDB" id="A0A5C4VIQ5"/>
<keyword evidence="1" id="KW-0805">Transcription regulation</keyword>
<gene>
    <name evidence="4" type="ORF">FH608_040545</name>
</gene>
<dbReference type="InterPro" id="IPR009057">
    <property type="entry name" value="Homeodomain-like_sf"/>
</dbReference>
<name>A0A5C4VIQ5_9ACTN</name>
<dbReference type="Pfam" id="PF17920">
    <property type="entry name" value="TetR_C_16"/>
    <property type="match status" value="1"/>
</dbReference>